<proteinExistence type="predicted"/>
<dbReference type="InterPro" id="IPR052163">
    <property type="entry name" value="DGC-Regulatory_Protein"/>
</dbReference>
<dbReference type="PANTHER" id="PTHR46663:SF3">
    <property type="entry name" value="SLL0267 PROTEIN"/>
    <property type="match status" value="1"/>
</dbReference>
<dbReference type="InterPro" id="IPR029787">
    <property type="entry name" value="Nucleotide_cyclase"/>
</dbReference>
<evidence type="ECO:0000259" key="2">
    <source>
        <dbReference type="PROSITE" id="PS50887"/>
    </source>
</evidence>
<dbReference type="Gene3D" id="3.30.450.20">
    <property type="entry name" value="PAS domain"/>
    <property type="match status" value="1"/>
</dbReference>
<accession>A0ABS2HIG0</accession>
<dbReference type="InterPro" id="IPR043128">
    <property type="entry name" value="Rev_trsase/Diguanyl_cyclase"/>
</dbReference>
<dbReference type="PANTHER" id="PTHR46663">
    <property type="entry name" value="DIGUANYLATE CYCLASE DGCT-RELATED"/>
    <property type="match status" value="1"/>
</dbReference>
<dbReference type="EMBL" id="JAFEUM010000001">
    <property type="protein sequence ID" value="MBM7035611.1"/>
    <property type="molecule type" value="Genomic_DNA"/>
</dbReference>
<dbReference type="SMART" id="SM00267">
    <property type="entry name" value="GGDEF"/>
    <property type="match status" value="1"/>
</dbReference>
<name>A0ABS2HIG0_9VIBR</name>
<dbReference type="Gene3D" id="6.10.340.10">
    <property type="match status" value="1"/>
</dbReference>
<evidence type="ECO:0000313" key="4">
    <source>
        <dbReference type="Proteomes" id="UP000809621"/>
    </source>
</evidence>
<keyword evidence="4" id="KW-1185">Reference proteome</keyword>
<reference evidence="3 4" key="1">
    <citation type="submission" date="2021-02" db="EMBL/GenBank/DDBJ databases">
        <authorList>
            <person name="Park J.-S."/>
        </authorList>
    </citation>
    <scope>NUCLEOTIDE SEQUENCE [LARGE SCALE GENOMIC DNA]</scope>
    <source>
        <strain evidence="3 4">188UL20-2</strain>
    </source>
</reference>
<dbReference type="PROSITE" id="PS50887">
    <property type="entry name" value="GGDEF"/>
    <property type="match status" value="1"/>
</dbReference>
<organism evidence="3 4">
    <name type="scientific">Vibrio ulleungensis</name>
    <dbReference type="NCBI Taxonomy" id="2807619"/>
    <lineage>
        <taxon>Bacteria</taxon>
        <taxon>Pseudomonadati</taxon>
        <taxon>Pseudomonadota</taxon>
        <taxon>Gammaproteobacteria</taxon>
        <taxon>Vibrionales</taxon>
        <taxon>Vibrionaceae</taxon>
        <taxon>Vibrio</taxon>
    </lineage>
</organism>
<dbReference type="SUPFAM" id="SSF55073">
    <property type="entry name" value="Nucleotide cyclase"/>
    <property type="match status" value="1"/>
</dbReference>
<dbReference type="Pfam" id="PF00990">
    <property type="entry name" value="GGDEF"/>
    <property type="match status" value="1"/>
</dbReference>
<dbReference type="InterPro" id="IPR033462">
    <property type="entry name" value="Cache_3-Cache_2"/>
</dbReference>
<keyword evidence="1" id="KW-1133">Transmembrane helix</keyword>
<dbReference type="RefSeq" id="WP_205157199.1">
    <property type="nucleotide sequence ID" value="NZ_JAFEUM010000001.1"/>
</dbReference>
<dbReference type="InterPro" id="IPR000160">
    <property type="entry name" value="GGDEF_dom"/>
</dbReference>
<keyword evidence="1" id="KW-0472">Membrane</keyword>
<protein>
    <submittedName>
        <fullName evidence="3">Diguanylate cyclase</fullName>
    </submittedName>
</protein>
<comment type="caution">
    <text evidence="3">The sequence shown here is derived from an EMBL/GenBank/DDBJ whole genome shotgun (WGS) entry which is preliminary data.</text>
</comment>
<dbReference type="Pfam" id="PF17201">
    <property type="entry name" value="Cache_3-Cache_2"/>
    <property type="match status" value="1"/>
</dbReference>
<keyword evidence="1" id="KW-0812">Transmembrane</keyword>
<feature type="domain" description="GGDEF" evidence="2">
    <location>
        <begin position="383"/>
        <end position="532"/>
    </location>
</feature>
<feature type="transmembrane region" description="Helical" evidence="1">
    <location>
        <begin position="269"/>
        <end position="294"/>
    </location>
</feature>
<gene>
    <name evidence="3" type="ORF">JQC93_04250</name>
</gene>
<dbReference type="Gene3D" id="3.30.70.270">
    <property type="match status" value="1"/>
</dbReference>
<sequence length="534" mass="59864">MKLRQLLLLISTILVTIPLVLFWVWPYSEALESEIKDVEQRHLVIAKNLSTAFERYYDDVIGFFSIIDLPSEKQLLLPEVSALMSTYHFTMVSKVNDRGEVTRCLFYSSQPCPKTMDSHLLELAKKTTVVGEVSISTVTVDSTRDQQPIMLVVKEVPNGLLVGYLSTQYIFETGKKVAFGEQGHAAIVDQAGNVLAHPLTSWVQARKNISSISAVQKMLNKQTGVEQFYSPALKGDMIAGYTYVPKANWGVMVPQPVAELREKANNIDYMAMLVMLIGLGLAMLVVLPLSLVVITPLNRLLQSIKSIEDGVPRNKALKHNGNFTPFEIRQLNHSLTSMVDKLNANKFEISKLAFLDATTNLPNRSYFEQLFDLSTKSSKSAKSISTLVFIDFDDFKSVNDSYGHRAGDQLLHQFGQRLAKVLFKQSYDNDPLSFFDGLPAHIPARLGGDEFVILFRDITSDTEVEDLLERVRENVFGLYELEDDVQLTLTGSIGLIRFTTSNADYDFVLKQADVAMYDAKSLGKNQTQVYAQRA</sequence>
<dbReference type="NCBIfam" id="TIGR00254">
    <property type="entry name" value="GGDEF"/>
    <property type="match status" value="1"/>
</dbReference>
<evidence type="ECO:0000313" key="3">
    <source>
        <dbReference type="EMBL" id="MBM7035611.1"/>
    </source>
</evidence>
<dbReference type="CDD" id="cd01949">
    <property type="entry name" value="GGDEF"/>
    <property type="match status" value="1"/>
</dbReference>
<dbReference type="Proteomes" id="UP000809621">
    <property type="component" value="Unassembled WGS sequence"/>
</dbReference>
<evidence type="ECO:0000256" key="1">
    <source>
        <dbReference type="SAM" id="Phobius"/>
    </source>
</evidence>
<dbReference type="CDD" id="cd12912">
    <property type="entry name" value="PDC2_MCP_like"/>
    <property type="match status" value="1"/>
</dbReference>